<dbReference type="GO" id="GO:0006508">
    <property type="term" value="P:proteolysis"/>
    <property type="evidence" value="ECO:0007669"/>
    <property type="project" value="UniProtKB-KW"/>
</dbReference>
<dbReference type="EMBL" id="CP005386">
    <property type="protein sequence ID" value="AGL25794.1"/>
    <property type="molecule type" value="Genomic_DNA"/>
</dbReference>
<dbReference type="Proteomes" id="UP000013548">
    <property type="component" value="Chromosome"/>
</dbReference>
<proteinExistence type="inferred from homology"/>
<evidence type="ECO:0000256" key="8">
    <source>
        <dbReference type="ARBA" id="ARBA00022807"/>
    </source>
</evidence>
<comment type="catalytic activity">
    <reaction evidence="1 9">
        <text>Release of an N-terminal pyroglutamyl group from a polypeptide, the second amino acid generally not being Pro.</text>
        <dbReference type="EC" id="3.4.19.3"/>
    </reaction>
</comment>
<evidence type="ECO:0000256" key="5">
    <source>
        <dbReference type="ARBA" id="ARBA00022490"/>
    </source>
</evidence>
<feature type="compositionally biased region" description="Polar residues" evidence="10">
    <location>
        <begin position="204"/>
        <end position="213"/>
    </location>
</feature>
<dbReference type="Gene3D" id="3.40.630.20">
    <property type="entry name" value="Peptidase C15, pyroglutamyl peptidase I-like"/>
    <property type="match status" value="1"/>
</dbReference>
<sequence>MSKVLVTGFGPYGVTPVNPAQLTAEELDGRTIAGATVISRIVPNTFFESIAAAQQAIAEIEPALVIMLGEYPGRSMITVERLAQNVNDCGRYGLADCAGRVLVGEPTDPAGPVAYHATVGSRMVLAIERPACQLTSRTRRARSCAITSCTACCTTSPRRVCPSAPVGFICRACPASPHWITTSVFRACRSRRRSPGSRLASRQPFGSPQISANRSRRDCRSRAQLTAVF</sequence>
<evidence type="ECO:0000256" key="9">
    <source>
        <dbReference type="PROSITE-ProRule" id="PRU10076"/>
    </source>
</evidence>
<dbReference type="InterPro" id="IPR016125">
    <property type="entry name" value="Peptidase_C15-like"/>
</dbReference>
<evidence type="ECO:0000256" key="3">
    <source>
        <dbReference type="ARBA" id="ARBA00004496"/>
    </source>
</evidence>
<keyword evidence="6" id="KW-0645">Protease</keyword>
<accession>R4M2C5</accession>
<dbReference type="KEGG" id="mtuc:J113_02320"/>
<evidence type="ECO:0000256" key="2">
    <source>
        <dbReference type="ARBA" id="ARBA00002280"/>
    </source>
</evidence>
<dbReference type="SUPFAM" id="SSF53182">
    <property type="entry name" value="Pyrrolidone carboxyl peptidase (pyroglutamate aminopeptidase)"/>
    <property type="match status" value="1"/>
</dbReference>
<protein>
    <recommendedName>
        <fullName evidence="9">Pyroglutamyl-peptidase I</fullName>
        <ecNumber evidence="9">3.4.19.3</ecNumber>
    </recommendedName>
</protein>
<dbReference type="EC" id="3.4.19.3" evidence="9"/>
<dbReference type="GO" id="GO:0016920">
    <property type="term" value="F:pyroglutamyl-peptidase activity"/>
    <property type="evidence" value="ECO:0007669"/>
    <property type="project" value="UniProtKB-EC"/>
</dbReference>
<comment type="subcellular location">
    <subcellularLocation>
        <location evidence="3">Cytoplasm</location>
    </subcellularLocation>
</comment>
<organism evidence="11 12">
    <name type="scientific">Mycobacterium tuberculosis CAS/NITR204</name>
    <dbReference type="NCBI Taxonomy" id="1310114"/>
    <lineage>
        <taxon>Bacteria</taxon>
        <taxon>Bacillati</taxon>
        <taxon>Actinomycetota</taxon>
        <taxon>Actinomycetes</taxon>
        <taxon>Mycobacteriales</taxon>
        <taxon>Mycobacteriaceae</taxon>
        <taxon>Mycobacterium</taxon>
        <taxon>Mycobacterium tuberculosis complex</taxon>
    </lineage>
</organism>
<feature type="region of interest" description="Disordered" evidence="10">
    <location>
        <begin position="195"/>
        <end position="216"/>
    </location>
</feature>
<dbReference type="HOGENOM" id="CLU_1208735_0_0_11"/>
<gene>
    <name evidence="11" type="ORF">J113_02320</name>
</gene>
<evidence type="ECO:0000256" key="10">
    <source>
        <dbReference type="SAM" id="MobiDB-lite"/>
    </source>
</evidence>
<dbReference type="PRINTS" id="PR00706">
    <property type="entry name" value="PYROGLUPTASE"/>
</dbReference>
<dbReference type="Pfam" id="PF01470">
    <property type="entry name" value="Peptidase_C15"/>
    <property type="match status" value="1"/>
</dbReference>
<reference evidence="11 12" key="1">
    <citation type="journal article" date="2013" name="Genome Announc.">
        <title>Whole-Genome Sequences of Four Clinical Isolates of Mycobacterium tuberculosis from Tamil Nadu, South India.</title>
        <authorList>
            <person name="Narayanan S."/>
            <person name="Deshpande U."/>
        </authorList>
    </citation>
    <scope>NUCLEOTIDE SEQUENCE [LARGE SCALE GENOMIC DNA]</scope>
    <source>
        <strain evidence="11 12">CAS/NITR204</strain>
    </source>
</reference>
<dbReference type="InterPro" id="IPR000816">
    <property type="entry name" value="Peptidase_C15"/>
</dbReference>
<keyword evidence="8" id="KW-0788">Thiol protease</keyword>
<comment type="similarity">
    <text evidence="4">Belongs to the peptidase C15 family.</text>
</comment>
<evidence type="ECO:0000256" key="1">
    <source>
        <dbReference type="ARBA" id="ARBA00001770"/>
    </source>
</evidence>
<feature type="active site" evidence="9">
    <location>
        <position position="80"/>
    </location>
</feature>
<evidence type="ECO:0000256" key="4">
    <source>
        <dbReference type="ARBA" id="ARBA00006641"/>
    </source>
</evidence>
<dbReference type="BioCyc" id="MTUB1310114:G13A2-340-MONOMER"/>
<evidence type="ECO:0000313" key="11">
    <source>
        <dbReference type="EMBL" id="AGL25794.1"/>
    </source>
</evidence>
<dbReference type="InterPro" id="IPR033693">
    <property type="entry name" value="PGPEP1_Glu_AS"/>
</dbReference>
<keyword evidence="5" id="KW-0963">Cytoplasm</keyword>
<comment type="function">
    <text evidence="2">Removes 5-oxoproline from various penultimate amino acid residues except L-proline.</text>
</comment>
<evidence type="ECO:0000256" key="7">
    <source>
        <dbReference type="ARBA" id="ARBA00022801"/>
    </source>
</evidence>
<evidence type="ECO:0000313" key="12">
    <source>
        <dbReference type="Proteomes" id="UP000013548"/>
    </source>
</evidence>
<dbReference type="InterPro" id="IPR036440">
    <property type="entry name" value="Peptidase_C15-like_sf"/>
</dbReference>
<name>R4M2C5_MYCTX</name>
<dbReference type="GO" id="GO:0005829">
    <property type="term" value="C:cytosol"/>
    <property type="evidence" value="ECO:0007669"/>
    <property type="project" value="InterPro"/>
</dbReference>
<evidence type="ECO:0000256" key="6">
    <source>
        <dbReference type="ARBA" id="ARBA00022670"/>
    </source>
</evidence>
<dbReference type="PROSITE" id="PS01333">
    <property type="entry name" value="PYRASE_GLU"/>
    <property type="match status" value="1"/>
</dbReference>
<keyword evidence="7 11" id="KW-0378">Hydrolase</keyword>
<dbReference type="AlphaFoldDB" id="R4M2C5"/>